<dbReference type="Proteomes" id="UP001652432">
    <property type="component" value="Unassembled WGS sequence"/>
</dbReference>
<keyword evidence="3" id="KW-1185">Reference proteome</keyword>
<gene>
    <name evidence="2" type="ORF">OCV77_06470</name>
</gene>
<feature type="transmembrane region" description="Helical" evidence="1">
    <location>
        <begin position="253"/>
        <end position="273"/>
    </location>
</feature>
<dbReference type="PROSITE" id="PS51257">
    <property type="entry name" value="PROKAR_LIPOPROTEIN"/>
    <property type="match status" value="1"/>
</dbReference>
<proteinExistence type="predicted"/>
<organism evidence="2 3">
    <name type="scientific">Suilimivivens aceti</name>
    <dbReference type="NCBI Taxonomy" id="2981774"/>
    <lineage>
        <taxon>Bacteria</taxon>
        <taxon>Bacillati</taxon>
        <taxon>Bacillota</taxon>
        <taxon>Clostridia</taxon>
        <taxon>Lachnospirales</taxon>
        <taxon>Lachnospiraceae</taxon>
        <taxon>Suilimivivens</taxon>
    </lineage>
</organism>
<accession>A0ABT2T2A4</accession>
<keyword evidence="1" id="KW-0472">Membrane</keyword>
<name>A0ABT2T2A4_9FIRM</name>
<comment type="caution">
    <text evidence="2">The sequence shown here is derived from an EMBL/GenBank/DDBJ whole genome shotgun (WGS) entry which is preliminary data.</text>
</comment>
<evidence type="ECO:0000313" key="3">
    <source>
        <dbReference type="Proteomes" id="UP001652432"/>
    </source>
</evidence>
<evidence type="ECO:0008006" key="4">
    <source>
        <dbReference type="Google" id="ProtNLM"/>
    </source>
</evidence>
<keyword evidence="1" id="KW-0812">Transmembrane</keyword>
<feature type="transmembrane region" description="Helical" evidence="1">
    <location>
        <begin position="45"/>
        <end position="64"/>
    </location>
</feature>
<dbReference type="EMBL" id="JAOQKJ010000004">
    <property type="protein sequence ID" value="MCU6744141.1"/>
    <property type="molecule type" value="Genomic_DNA"/>
</dbReference>
<dbReference type="RefSeq" id="WP_262574115.1">
    <property type="nucleotide sequence ID" value="NZ_JAOQKJ010000004.1"/>
</dbReference>
<sequence>MKSRKEEVRQADTANLIKGASLLMTGSLLASCATTDWSFLIRQLLLGTGVVLCILGIPFLKRFYKEVKDFREYVPAWDKGRGIFDRMALQLNHWYEKEEEPVSCDGDTLYYLKLQKERLDEKRIHMRNRIYPARGKSFGTATVSRKSAWYTTDMSYENISRELRFIRGAEVLYQRNVEQVMYEIIAHSPNEQETAHLMVTCPNCGCVSSVEQLGSGCPYCKTQFRVKDLFPRVINTYFIRSDSISKNITQQRIVIGASMGIVLLICIPGSLISSNGNLPAALFTAYLAALIGGGIFGWMASAVLMLTSLFQRDGMKHLPLIPFLSSKSKIKRMMTAYDPNFSYDKFEGQLVALIRMAVFAKEPQNLTAYRGKERDARFQNILEMTYTNGMCLKNVKKQGDDLHLTIRTWWINYSEEQGKIKKTGDLIDVTICRNVAHREVPGFSVTSVNCHSCGASFDAVRQRNCPYCGTEYHMEEDYWVIEEMRLIR</sequence>
<feature type="transmembrane region" description="Helical" evidence="1">
    <location>
        <begin position="20"/>
        <end position="39"/>
    </location>
</feature>
<evidence type="ECO:0000313" key="2">
    <source>
        <dbReference type="EMBL" id="MCU6744141.1"/>
    </source>
</evidence>
<evidence type="ECO:0000256" key="1">
    <source>
        <dbReference type="SAM" id="Phobius"/>
    </source>
</evidence>
<reference evidence="2 3" key="1">
    <citation type="journal article" date="2021" name="ISME Commun">
        <title>Automated analysis of genomic sequences facilitates high-throughput and comprehensive description of bacteria.</title>
        <authorList>
            <person name="Hitch T.C.A."/>
        </authorList>
    </citation>
    <scope>NUCLEOTIDE SEQUENCE [LARGE SCALE GENOMIC DNA]</scope>
    <source>
        <strain evidence="2 3">Sanger_18</strain>
    </source>
</reference>
<keyword evidence="1" id="KW-1133">Transmembrane helix</keyword>
<feature type="transmembrane region" description="Helical" evidence="1">
    <location>
        <begin position="285"/>
        <end position="310"/>
    </location>
</feature>
<protein>
    <recommendedName>
        <fullName evidence="4">Zinc ribbon domain-containing protein</fullName>
    </recommendedName>
</protein>